<reference evidence="2" key="1">
    <citation type="journal article" date="2021" name="bioRxiv">
        <title>Whole Genome Assembly and Annotation of Northern Wild Rice, Zizania palustris L., Supports a Whole Genome Duplication in the Zizania Genus.</title>
        <authorList>
            <person name="Haas M."/>
            <person name="Kono T."/>
            <person name="Macchietto M."/>
            <person name="Millas R."/>
            <person name="McGilp L."/>
            <person name="Shao M."/>
            <person name="Duquette J."/>
            <person name="Hirsch C.N."/>
            <person name="Kimball J."/>
        </authorList>
    </citation>
    <scope>NUCLEOTIDE SEQUENCE</scope>
    <source>
        <tissue evidence="2">Fresh leaf tissue</tissue>
    </source>
</reference>
<accession>A0A8J5TIF9</accession>
<organism evidence="2 3">
    <name type="scientific">Zizania palustris</name>
    <name type="common">Northern wild rice</name>
    <dbReference type="NCBI Taxonomy" id="103762"/>
    <lineage>
        <taxon>Eukaryota</taxon>
        <taxon>Viridiplantae</taxon>
        <taxon>Streptophyta</taxon>
        <taxon>Embryophyta</taxon>
        <taxon>Tracheophyta</taxon>
        <taxon>Spermatophyta</taxon>
        <taxon>Magnoliopsida</taxon>
        <taxon>Liliopsida</taxon>
        <taxon>Poales</taxon>
        <taxon>Poaceae</taxon>
        <taxon>BOP clade</taxon>
        <taxon>Oryzoideae</taxon>
        <taxon>Oryzeae</taxon>
        <taxon>Zizaniinae</taxon>
        <taxon>Zizania</taxon>
    </lineage>
</organism>
<feature type="region of interest" description="Disordered" evidence="1">
    <location>
        <begin position="119"/>
        <end position="152"/>
    </location>
</feature>
<name>A0A8J5TIF9_ZIZPA</name>
<evidence type="ECO:0008006" key="4">
    <source>
        <dbReference type="Google" id="ProtNLM"/>
    </source>
</evidence>
<comment type="caution">
    <text evidence="2">The sequence shown here is derived from an EMBL/GenBank/DDBJ whole genome shotgun (WGS) entry which is preliminary data.</text>
</comment>
<evidence type="ECO:0000256" key="1">
    <source>
        <dbReference type="SAM" id="MobiDB-lite"/>
    </source>
</evidence>
<proteinExistence type="predicted"/>
<dbReference type="OrthoDB" id="2113341at2759"/>
<dbReference type="Proteomes" id="UP000729402">
    <property type="component" value="Unassembled WGS sequence"/>
</dbReference>
<sequence length="152" mass="16369">MLRARRFSSADDGGLHSERGGSELRTARGLVSSDGGLRSGWRLAPYYDQTFRAAESIVFDEVLKALNADRIIPTSLICLLFHDCFVNVDLATPTMHANNLALADSHDIEQTDTVVTVREGDPRNTTSRVGGSTGAGAERAMAPDLEEVPPSP</sequence>
<protein>
    <recommendedName>
        <fullName evidence="4">Plant heme peroxidase family profile domain-containing protein</fullName>
    </recommendedName>
</protein>
<dbReference type="EMBL" id="JAAALK010000082">
    <property type="protein sequence ID" value="KAG8083994.1"/>
    <property type="molecule type" value="Genomic_DNA"/>
</dbReference>
<evidence type="ECO:0000313" key="2">
    <source>
        <dbReference type="EMBL" id="KAG8083994.1"/>
    </source>
</evidence>
<evidence type="ECO:0000313" key="3">
    <source>
        <dbReference type="Proteomes" id="UP000729402"/>
    </source>
</evidence>
<gene>
    <name evidence="2" type="ORF">GUJ93_ZPchr0010g9715</name>
</gene>
<reference evidence="2" key="2">
    <citation type="submission" date="2021-02" db="EMBL/GenBank/DDBJ databases">
        <authorList>
            <person name="Kimball J.A."/>
            <person name="Haas M.W."/>
            <person name="Macchietto M."/>
            <person name="Kono T."/>
            <person name="Duquette J."/>
            <person name="Shao M."/>
        </authorList>
    </citation>
    <scope>NUCLEOTIDE SEQUENCE</scope>
    <source>
        <tissue evidence="2">Fresh leaf tissue</tissue>
    </source>
</reference>
<feature type="region of interest" description="Disordered" evidence="1">
    <location>
        <begin position="1"/>
        <end position="21"/>
    </location>
</feature>
<dbReference type="AlphaFoldDB" id="A0A8J5TIF9"/>
<keyword evidence="3" id="KW-1185">Reference proteome</keyword>